<dbReference type="HOGENOM" id="CLU_831623_0_0_1"/>
<dbReference type="CDD" id="cd00167">
    <property type="entry name" value="SANT"/>
    <property type="match status" value="1"/>
</dbReference>
<feature type="domain" description="Myb-like" evidence="2">
    <location>
        <begin position="271"/>
        <end position="321"/>
    </location>
</feature>
<dbReference type="Pfam" id="PF00249">
    <property type="entry name" value="Myb_DNA-binding"/>
    <property type="match status" value="1"/>
</dbReference>
<dbReference type="InterPro" id="IPR001005">
    <property type="entry name" value="SANT/Myb"/>
</dbReference>
<feature type="region of interest" description="Disordered" evidence="1">
    <location>
        <begin position="206"/>
        <end position="225"/>
    </location>
</feature>
<proteinExistence type="predicted"/>
<evidence type="ECO:0000259" key="2">
    <source>
        <dbReference type="PROSITE" id="PS50090"/>
    </source>
</evidence>
<feature type="region of interest" description="Disordered" evidence="1">
    <location>
        <begin position="263"/>
        <end position="284"/>
    </location>
</feature>
<dbReference type="SMART" id="SM00717">
    <property type="entry name" value="SANT"/>
    <property type="match status" value="3"/>
</dbReference>
<evidence type="ECO:0000313" key="4">
    <source>
        <dbReference type="EMBL" id="EME38775.1"/>
    </source>
</evidence>
<dbReference type="Gene3D" id="1.10.10.60">
    <property type="entry name" value="Homeodomain-like"/>
    <property type="match status" value="1"/>
</dbReference>
<dbReference type="InterPro" id="IPR009057">
    <property type="entry name" value="Homeodomain-like_sf"/>
</dbReference>
<evidence type="ECO:0000259" key="3">
    <source>
        <dbReference type="PROSITE" id="PS51294"/>
    </source>
</evidence>
<dbReference type="Proteomes" id="UP000016933">
    <property type="component" value="Unassembled WGS sequence"/>
</dbReference>
<dbReference type="InterPro" id="IPR017930">
    <property type="entry name" value="Myb_dom"/>
</dbReference>
<keyword evidence="5" id="KW-1185">Reference proteome</keyword>
<dbReference type="AlphaFoldDB" id="M2YIK4"/>
<protein>
    <recommendedName>
        <fullName evidence="6">Myb-like domain-containing protein</fullName>
    </recommendedName>
</protein>
<name>M2YIK4_DOTSN</name>
<evidence type="ECO:0008006" key="6">
    <source>
        <dbReference type="Google" id="ProtNLM"/>
    </source>
</evidence>
<accession>M2YIK4</accession>
<feature type="compositionally biased region" description="Basic and acidic residues" evidence="1">
    <location>
        <begin position="209"/>
        <end position="219"/>
    </location>
</feature>
<dbReference type="PROSITE" id="PS50090">
    <property type="entry name" value="MYB_LIKE"/>
    <property type="match status" value="1"/>
</dbReference>
<sequence>MMLKTCQWPRYSRLDLLAFTARVASHIGQWSRLSTAANGCSEGSFNRSNWTAEEERMTMEARRQRKTCVEIASMLNRSPAAVRARVSSMLARQPSAAVDPHPSRPKHSRRFTEEDVSHIIAERRKGTPFSDIATALNGAPISSVSAAYYRRLGKQGGDPGYRVQRESFLRAEEVSRILEMRKEGLDWSSIAMKLGRHPSTLSSLVSHGLQDERRSHDVNTKMPWSSRDEEAVRHARDILGLSWRKVAKRLDRSQKAVCTFYHDRKQRASTNRPRTAEPYQPEEDQQLLDLRSKLRTPWKNIHVEMSHRSINSLRHRYRVYIRPDAPLRHLVKVQ</sequence>
<feature type="domain" description="HTH myb-type" evidence="3">
    <location>
        <begin position="281"/>
        <end position="325"/>
    </location>
</feature>
<reference evidence="4 5" key="2">
    <citation type="journal article" date="2012" name="PLoS Pathog.">
        <title>Diverse lifestyles and strategies of plant pathogenesis encoded in the genomes of eighteen Dothideomycetes fungi.</title>
        <authorList>
            <person name="Ohm R.A."/>
            <person name="Feau N."/>
            <person name="Henrissat B."/>
            <person name="Schoch C.L."/>
            <person name="Horwitz B.A."/>
            <person name="Barry K.W."/>
            <person name="Condon B.J."/>
            <person name="Copeland A.C."/>
            <person name="Dhillon B."/>
            <person name="Glaser F."/>
            <person name="Hesse C.N."/>
            <person name="Kosti I."/>
            <person name="LaButti K."/>
            <person name="Lindquist E.A."/>
            <person name="Lucas S."/>
            <person name="Salamov A.A."/>
            <person name="Bradshaw R.E."/>
            <person name="Ciuffetti L."/>
            <person name="Hamelin R.C."/>
            <person name="Kema G.H.J."/>
            <person name="Lawrence C."/>
            <person name="Scott J.A."/>
            <person name="Spatafora J.W."/>
            <person name="Turgeon B.G."/>
            <person name="de Wit P.J.G.M."/>
            <person name="Zhong S."/>
            <person name="Goodwin S.B."/>
            <person name="Grigoriev I.V."/>
        </authorList>
    </citation>
    <scope>NUCLEOTIDE SEQUENCE [LARGE SCALE GENOMIC DNA]</scope>
    <source>
        <strain evidence="5">NZE10 / CBS 128990</strain>
    </source>
</reference>
<feature type="region of interest" description="Disordered" evidence="1">
    <location>
        <begin position="92"/>
        <end position="113"/>
    </location>
</feature>
<dbReference type="SUPFAM" id="SSF46689">
    <property type="entry name" value="Homeodomain-like"/>
    <property type="match status" value="1"/>
</dbReference>
<reference evidence="5" key="1">
    <citation type="journal article" date="2012" name="PLoS Genet.">
        <title>The genomes of the fungal plant pathogens Cladosporium fulvum and Dothistroma septosporum reveal adaptation to different hosts and lifestyles but also signatures of common ancestry.</title>
        <authorList>
            <person name="de Wit P.J.G.M."/>
            <person name="van der Burgt A."/>
            <person name="Oekmen B."/>
            <person name="Stergiopoulos I."/>
            <person name="Abd-Elsalam K.A."/>
            <person name="Aerts A.L."/>
            <person name="Bahkali A.H."/>
            <person name="Beenen H.G."/>
            <person name="Chettri P."/>
            <person name="Cox M.P."/>
            <person name="Datema E."/>
            <person name="de Vries R.P."/>
            <person name="Dhillon B."/>
            <person name="Ganley A.R."/>
            <person name="Griffiths S.A."/>
            <person name="Guo Y."/>
            <person name="Hamelin R.C."/>
            <person name="Henrissat B."/>
            <person name="Kabir M.S."/>
            <person name="Jashni M.K."/>
            <person name="Kema G."/>
            <person name="Klaubauf S."/>
            <person name="Lapidus A."/>
            <person name="Levasseur A."/>
            <person name="Lindquist E."/>
            <person name="Mehrabi R."/>
            <person name="Ohm R.A."/>
            <person name="Owen T.J."/>
            <person name="Salamov A."/>
            <person name="Schwelm A."/>
            <person name="Schijlen E."/>
            <person name="Sun H."/>
            <person name="van den Burg H.A."/>
            <person name="van Ham R.C.H.J."/>
            <person name="Zhang S."/>
            <person name="Goodwin S.B."/>
            <person name="Grigoriev I.V."/>
            <person name="Collemare J."/>
            <person name="Bradshaw R.E."/>
        </authorList>
    </citation>
    <scope>NUCLEOTIDE SEQUENCE [LARGE SCALE GENOMIC DNA]</scope>
    <source>
        <strain evidence="5">NZE10 / CBS 128990</strain>
    </source>
</reference>
<evidence type="ECO:0000313" key="5">
    <source>
        <dbReference type="Proteomes" id="UP000016933"/>
    </source>
</evidence>
<dbReference type="PROSITE" id="PS51294">
    <property type="entry name" value="HTH_MYB"/>
    <property type="match status" value="1"/>
</dbReference>
<organism evidence="4 5">
    <name type="scientific">Dothistroma septosporum (strain NZE10 / CBS 128990)</name>
    <name type="common">Red band needle blight fungus</name>
    <name type="synonym">Mycosphaerella pini</name>
    <dbReference type="NCBI Taxonomy" id="675120"/>
    <lineage>
        <taxon>Eukaryota</taxon>
        <taxon>Fungi</taxon>
        <taxon>Dikarya</taxon>
        <taxon>Ascomycota</taxon>
        <taxon>Pezizomycotina</taxon>
        <taxon>Dothideomycetes</taxon>
        <taxon>Dothideomycetidae</taxon>
        <taxon>Mycosphaerellales</taxon>
        <taxon>Mycosphaerellaceae</taxon>
        <taxon>Dothistroma</taxon>
    </lineage>
</organism>
<evidence type="ECO:0000256" key="1">
    <source>
        <dbReference type="SAM" id="MobiDB-lite"/>
    </source>
</evidence>
<gene>
    <name evidence="4" type="ORF">DOTSEDRAFT_38996</name>
</gene>
<dbReference type="EMBL" id="KB446546">
    <property type="protein sequence ID" value="EME38775.1"/>
    <property type="molecule type" value="Genomic_DNA"/>
</dbReference>